<dbReference type="InterPro" id="IPR049809">
    <property type="entry name" value="YehF/YfeS-like_WGR"/>
</dbReference>
<dbReference type="AlphaFoldDB" id="A0A942IB49"/>
<organism evidence="2 3">
    <name type="scientific">Pseudaminobacter soli</name>
    <name type="common">ex Zhang et al. 2022</name>
    <dbReference type="NCBI Taxonomy" id="2831468"/>
    <lineage>
        <taxon>Bacteria</taxon>
        <taxon>Pseudomonadati</taxon>
        <taxon>Pseudomonadota</taxon>
        <taxon>Alphaproteobacteria</taxon>
        <taxon>Hyphomicrobiales</taxon>
        <taxon>Phyllobacteriaceae</taxon>
        <taxon>Pseudaminobacter</taxon>
    </lineage>
</organism>
<dbReference type="SUPFAM" id="SSF142921">
    <property type="entry name" value="WGR domain-like"/>
    <property type="match status" value="1"/>
</dbReference>
<dbReference type="Gene3D" id="2.20.140.10">
    <property type="entry name" value="WGR domain"/>
    <property type="match status" value="1"/>
</dbReference>
<evidence type="ECO:0000313" key="3">
    <source>
        <dbReference type="Proteomes" id="UP000680348"/>
    </source>
</evidence>
<dbReference type="RefSeq" id="WP_188257486.1">
    <property type="nucleotide sequence ID" value="NZ_JABVCF010000017.1"/>
</dbReference>
<accession>A0A942IB49</accession>
<dbReference type="EMBL" id="JAGWCR010000017">
    <property type="protein sequence ID" value="MBS3651935.1"/>
    <property type="molecule type" value="Genomic_DNA"/>
</dbReference>
<reference evidence="2" key="1">
    <citation type="submission" date="2021-04" db="EMBL/GenBank/DDBJ databases">
        <title>Pseudaminobacter soli sp. nov., isolated from paddy soil contaminated by heavy metals.</title>
        <authorList>
            <person name="Zhang K."/>
        </authorList>
    </citation>
    <scope>NUCLEOTIDE SEQUENCE</scope>
    <source>
        <strain evidence="2">19-2017</strain>
    </source>
</reference>
<dbReference type="Pfam" id="PF05406">
    <property type="entry name" value="WGR"/>
    <property type="match status" value="1"/>
</dbReference>
<gene>
    <name evidence="2" type="ORF">KEU06_25335</name>
</gene>
<keyword evidence="3" id="KW-1185">Reference proteome</keyword>
<dbReference type="InterPro" id="IPR036930">
    <property type="entry name" value="WGR_dom_sf"/>
</dbReference>
<dbReference type="PROSITE" id="PS51977">
    <property type="entry name" value="WGR"/>
    <property type="match status" value="1"/>
</dbReference>
<dbReference type="InterPro" id="IPR008893">
    <property type="entry name" value="WGR_domain"/>
</dbReference>
<evidence type="ECO:0000259" key="1">
    <source>
        <dbReference type="PROSITE" id="PS51977"/>
    </source>
</evidence>
<protein>
    <submittedName>
        <fullName evidence="2">WGR domain-containing protein</fullName>
    </submittedName>
</protein>
<proteinExistence type="predicted"/>
<dbReference type="CDD" id="cd07996">
    <property type="entry name" value="WGR_MMR_like"/>
    <property type="match status" value="1"/>
</dbReference>
<name>A0A942IB49_9HYPH</name>
<comment type="caution">
    <text evidence="2">The sequence shown here is derived from an EMBL/GenBank/DDBJ whole genome shotgun (WGS) entry which is preliminary data.</text>
</comment>
<dbReference type="Proteomes" id="UP000680348">
    <property type="component" value="Unassembled WGS sequence"/>
</dbReference>
<feature type="domain" description="WGR" evidence="1">
    <location>
        <begin position="1"/>
        <end position="78"/>
    </location>
</feature>
<dbReference type="SMART" id="SM00773">
    <property type="entry name" value="WGR"/>
    <property type="match status" value="1"/>
</dbReference>
<sequence length="78" mass="8952">MSDHHAPISLRRLDQSRNMARFYVLSLQPTLFGEVSLVRHWGRIGTKGRQKIELFDTGWGANAALASLAEKKRKRGYR</sequence>
<evidence type="ECO:0000313" key="2">
    <source>
        <dbReference type="EMBL" id="MBS3651935.1"/>
    </source>
</evidence>